<evidence type="ECO:0000313" key="1">
    <source>
        <dbReference type="EMBL" id="CAF0728571.1"/>
    </source>
</evidence>
<organism evidence="2 3">
    <name type="scientific">Didymodactylos carnosus</name>
    <dbReference type="NCBI Taxonomy" id="1234261"/>
    <lineage>
        <taxon>Eukaryota</taxon>
        <taxon>Metazoa</taxon>
        <taxon>Spiralia</taxon>
        <taxon>Gnathifera</taxon>
        <taxon>Rotifera</taxon>
        <taxon>Eurotatoria</taxon>
        <taxon>Bdelloidea</taxon>
        <taxon>Philodinida</taxon>
        <taxon>Philodinidae</taxon>
        <taxon>Didymodactylos</taxon>
    </lineage>
</organism>
<accession>A0A8S2GGZ8</accession>
<evidence type="ECO:0000313" key="3">
    <source>
        <dbReference type="Proteomes" id="UP000682733"/>
    </source>
</evidence>
<protein>
    <submittedName>
        <fullName evidence="2">Uncharacterized protein</fullName>
    </submittedName>
</protein>
<dbReference type="Proteomes" id="UP000677228">
    <property type="component" value="Unassembled WGS sequence"/>
</dbReference>
<sequence length="122" mass="14453">MNLFLIIKFLKKTVSATDPERIQKLYKCLANLTDQAKSNIVQHRKIYKLRYDKNRSNPSYKVGQFVLIKVIGMRYKFDTRYEGPFQIIKQIASKTFIVEHLKKPTLCRQVTVDVMLPLFERI</sequence>
<dbReference type="AlphaFoldDB" id="A0A8S2GGZ8"/>
<evidence type="ECO:0000313" key="2">
    <source>
        <dbReference type="EMBL" id="CAF3503102.1"/>
    </source>
</evidence>
<comment type="caution">
    <text evidence="2">The sequence shown here is derived from an EMBL/GenBank/DDBJ whole genome shotgun (WGS) entry which is preliminary data.</text>
</comment>
<gene>
    <name evidence="1" type="ORF">OVA965_LOCUS625</name>
    <name evidence="2" type="ORF">TMI583_LOCUS625</name>
</gene>
<name>A0A8S2GGZ8_9BILA</name>
<dbReference type="EMBL" id="CAJOBA010000091">
    <property type="protein sequence ID" value="CAF3503102.1"/>
    <property type="molecule type" value="Genomic_DNA"/>
</dbReference>
<reference evidence="2" key="1">
    <citation type="submission" date="2021-02" db="EMBL/GenBank/DDBJ databases">
        <authorList>
            <person name="Nowell W R."/>
        </authorList>
    </citation>
    <scope>NUCLEOTIDE SEQUENCE</scope>
</reference>
<dbReference type="EMBL" id="CAJNOK010000091">
    <property type="protein sequence ID" value="CAF0728571.1"/>
    <property type="molecule type" value="Genomic_DNA"/>
</dbReference>
<proteinExistence type="predicted"/>
<dbReference type="Proteomes" id="UP000682733">
    <property type="component" value="Unassembled WGS sequence"/>
</dbReference>